<evidence type="ECO:0000313" key="1">
    <source>
        <dbReference type="EMBL" id="TYH24428.1"/>
    </source>
</evidence>
<gene>
    <name evidence="1" type="ORF">ES288_A03G091200v1</name>
</gene>
<evidence type="ECO:0000313" key="2">
    <source>
        <dbReference type="Proteomes" id="UP000323506"/>
    </source>
</evidence>
<dbReference type="EMBL" id="CM017690">
    <property type="protein sequence ID" value="TYH24428.1"/>
    <property type="molecule type" value="Genomic_DNA"/>
</dbReference>
<dbReference type="AlphaFoldDB" id="A0A5D2H346"/>
<name>A0A5D2H346_GOSDA</name>
<dbReference type="Proteomes" id="UP000323506">
    <property type="component" value="Chromosome A03"/>
</dbReference>
<proteinExistence type="predicted"/>
<keyword evidence="2" id="KW-1185">Reference proteome</keyword>
<accession>A0A5D2H346</accession>
<sequence length="60" mass="6716">MRLAFALWVIQGLKESFSNFPFFSTIPPSSKEFGVRCRLMEAVAGADSCIVIFIENESNL</sequence>
<organism evidence="1 2">
    <name type="scientific">Gossypium darwinii</name>
    <name type="common">Darwin's cotton</name>
    <name type="synonym">Gossypium barbadense var. darwinii</name>
    <dbReference type="NCBI Taxonomy" id="34276"/>
    <lineage>
        <taxon>Eukaryota</taxon>
        <taxon>Viridiplantae</taxon>
        <taxon>Streptophyta</taxon>
        <taxon>Embryophyta</taxon>
        <taxon>Tracheophyta</taxon>
        <taxon>Spermatophyta</taxon>
        <taxon>Magnoliopsida</taxon>
        <taxon>eudicotyledons</taxon>
        <taxon>Gunneridae</taxon>
        <taxon>Pentapetalae</taxon>
        <taxon>rosids</taxon>
        <taxon>malvids</taxon>
        <taxon>Malvales</taxon>
        <taxon>Malvaceae</taxon>
        <taxon>Malvoideae</taxon>
        <taxon>Gossypium</taxon>
    </lineage>
</organism>
<protein>
    <submittedName>
        <fullName evidence="1">Uncharacterized protein</fullName>
    </submittedName>
</protein>
<reference evidence="1 2" key="1">
    <citation type="submission" date="2019-06" db="EMBL/GenBank/DDBJ databases">
        <title>WGS assembly of Gossypium darwinii.</title>
        <authorList>
            <person name="Chen Z.J."/>
            <person name="Sreedasyam A."/>
            <person name="Ando A."/>
            <person name="Song Q."/>
            <person name="De L."/>
            <person name="Hulse-Kemp A."/>
            <person name="Ding M."/>
            <person name="Ye W."/>
            <person name="Kirkbride R."/>
            <person name="Jenkins J."/>
            <person name="Plott C."/>
            <person name="Lovell J."/>
            <person name="Lin Y.-M."/>
            <person name="Vaughn R."/>
            <person name="Liu B."/>
            <person name="Li W."/>
            <person name="Simpson S."/>
            <person name="Scheffler B."/>
            <person name="Saski C."/>
            <person name="Grover C."/>
            <person name="Hu G."/>
            <person name="Conover J."/>
            <person name="Carlson J."/>
            <person name="Shu S."/>
            <person name="Boston L."/>
            <person name="Williams M."/>
            <person name="Peterson D."/>
            <person name="Mcgee K."/>
            <person name="Jones D."/>
            <person name="Wendel J."/>
            <person name="Stelly D."/>
            <person name="Grimwood J."/>
            <person name="Schmutz J."/>
        </authorList>
    </citation>
    <scope>NUCLEOTIDE SEQUENCE [LARGE SCALE GENOMIC DNA]</scope>
    <source>
        <strain evidence="1">1808015.09</strain>
    </source>
</reference>